<sequence length="218" mass="24846">MNTEVTVLYFAKSTELTGIKSETIKVPSELTTLELWQQLVSRHPRLSAVREFVVFAWRLTRSNSEMADKDPRDLVKLTHDKLSVEAVSELATCPSCGAISIFIGTTRNSFEEKKVVHLEYEAYVPMVTSELLKIYADIRAKWPTIRHICVHHRLGVVPVTDASVIIGISSPHRGDSLEAVRYCIDNLKATVPIWKKEVYEEEESCWKENKECHWTGQS</sequence>
<organism evidence="1 2">
    <name type="scientific">Dallia pectoralis</name>
    <name type="common">Alaska blackfish</name>
    <dbReference type="NCBI Taxonomy" id="75939"/>
    <lineage>
        <taxon>Eukaryota</taxon>
        <taxon>Metazoa</taxon>
        <taxon>Chordata</taxon>
        <taxon>Craniata</taxon>
        <taxon>Vertebrata</taxon>
        <taxon>Euteleostomi</taxon>
        <taxon>Actinopterygii</taxon>
        <taxon>Neopterygii</taxon>
        <taxon>Teleostei</taxon>
        <taxon>Protacanthopterygii</taxon>
        <taxon>Esociformes</taxon>
        <taxon>Umbridae</taxon>
        <taxon>Dallia</taxon>
    </lineage>
</organism>
<accession>A0ACC2F6L9</accession>
<evidence type="ECO:0000313" key="1">
    <source>
        <dbReference type="EMBL" id="KAJ7986930.1"/>
    </source>
</evidence>
<reference evidence="1" key="1">
    <citation type="submission" date="2021-05" db="EMBL/GenBank/DDBJ databases">
        <authorList>
            <person name="Pan Q."/>
            <person name="Jouanno E."/>
            <person name="Zahm M."/>
            <person name="Klopp C."/>
            <person name="Cabau C."/>
            <person name="Louis A."/>
            <person name="Berthelot C."/>
            <person name="Parey E."/>
            <person name="Roest Crollius H."/>
            <person name="Montfort J."/>
            <person name="Robinson-Rechavi M."/>
            <person name="Bouchez O."/>
            <person name="Lampietro C."/>
            <person name="Lopez Roques C."/>
            <person name="Donnadieu C."/>
            <person name="Postlethwait J."/>
            <person name="Bobe J."/>
            <person name="Dillon D."/>
            <person name="Chandos A."/>
            <person name="von Hippel F."/>
            <person name="Guiguen Y."/>
        </authorList>
    </citation>
    <scope>NUCLEOTIDE SEQUENCE</scope>
    <source>
        <strain evidence="1">YG-Jan2019</strain>
    </source>
</reference>
<dbReference type="Proteomes" id="UP001157502">
    <property type="component" value="Chromosome 33"/>
</dbReference>
<dbReference type="EMBL" id="CM055760">
    <property type="protein sequence ID" value="KAJ7986930.1"/>
    <property type="molecule type" value="Genomic_DNA"/>
</dbReference>
<keyword evidence="2" id="KW-1185">Reference proteome</keyword>
<protein>
    <submittedName>
        <fullName evidence="1">Uncharacterized protein</fullName>
    </submittedName>
</protein>
<gene>
    <name evidence="1" type="ORF">DPEC_G00333490</name>
</gene>
<name>A0ACC2F6L9_DALPE</name>
<comment type="caution">
    <text evidence="1">The sequence shown here is derived from an EMBL/GenBank/DDBJ whole genome shotgun (WGS) entry which is preliminary data.</text>
</comment>
<evidence type="ECO:0000313" key="2">
    <source>
        <dbReference type="Proteomes" id="UP001157502"/>
    </source>
</evidence>
<proteinExistence type="predicted"/>